<sequence>MAQNYPMNPKLRPSDQMLLPRAARSSLWIATLRRFDESPHHPLSPVRRSSTQLQAVSSPYPQGQPTQ</sequence>
<reference evidence="2" key="1">
    <citation type="submission" date="2016-02" db="EMBL/GenBank/DDBJ databases">
        <title>WGS assembly of Manihot esculenta.</title>
        <authorList>
            <person name="Bredeson J.V."/>
            <person name="Prochnik S.E."/>
            <person name="Lyons J.B."/>
            <person name="Schmutz J."/>
            <person name="Grimwood J."/>
            <person name="Vrebalov J."/>
            <person name="Bart R.S."/>
            <person name="Amuge T."/>
            <person name="Ferguson M.E."/>
            <person name="Green R."/>
            <person name="Putnam N."/>
            <person name="Stites J."/>
            <person name="Rounsley S."/>
            <person name="Rokhsar D.S."/>
        </authorList>
    </citation>
    <scope>NUCLEOTIDE SEQUENCE [LARGE SCALE GENOMIC DNA]</scope>
    <source>
        <tissue evidence="2">Leaf</tissue>
    </source>
</reference>
<evidence type="ECO:0000256" key="1">
    <source>
        <dbReference type="SAM" id="MobiDB-lite"/>
    </source>
</evidence>
<evidence type="ECO:0000313" key="2">
    <source>
        <dbReference type="EMBL" id="OAY46305.1"/>
    </source>
</evidence>
<proteinExistence type="predicted"/>
<accession>A0A2C9VL79</accession>
<gene>
    <name evidence="2" type="ORF">MANES_07G133500</name>
</gene>
<dbReference type="EMBL" id="CM004393">
    <property type="protein sequence ID" value="OAY46305.1"/>
    <property type="molecule type" value="Genomic_DNA"/>
</dbReference>
<name>A0A2C9VL79_MANES</name>
<dbReference type="AlphaFoldDB" id="A0A2C9VL79"/>
<organism evidence="2">
    <name type="scientific">Manihot esculenta</name>
    <name type="common">Cassava</name>
    <name type="synonym">Jatropha manihot</name>
    <dbReference type="NCBI Taxonomy" id="3983"/>
    <lineage>
        <taxon>Eukaryota</taxon>
        <taxon>Viridiplantae</taxon>
        <taxon>Streptophyta</taxon>
        <taxon>Embryophyta</taxon>
        <taxon>Tracheophyta</taxon>
        <taxon>Spermatophyta</taxon>
        <taxon>Magnoliopsida</taxon>
        <taxon>eudicotyledons</taxon>
        <taxon>Gunneridae</taxon>
        <taxon>Pentapetalae</taxon>
        <taxon>rosids</taxon>
        <taxon>fabids</taxon>
        <taxon>Malpighiales</taxon>
        <taxon>Euphorbiaceae</taxon>
        <taxon>Crotonoideae</taxon>
        <taxon>Manihoteae</taxon>
        <taxon>Manihot</taxon>
    </lineage>
</organism>
<feature type="compositionally biased region" description="Polar residues" evidence="1">
    <location>
        <begin position="47"/>
        <end position="67"/>
    </location>
</feature>
<feature type="region of interest" description="Disordered" evidence="1">
    <location>
        <begin position="37"/>
        <end position="67"/>
    </location>
</feature>
<protein>
    <submittedName>
        <fullName evidence="2">Uncharacterized protein</fullName>
    </submittedName>
</protein>